<keyword evidence="9" id="KW-0812">Transmembrane</keyword>
<evidence type="ECO:0000256" key="9">
    <source>
        <dbReference type="SAM" id="Phobius"/>
    </source>
</evidence>
<feature type="binding site" evidence="7">
    <location>
        <position position="39"/>
    </location>
    <ligand>
        <name>ATP</name>
        <dbReference type="ChEBI" id="CHEBI:30616"/>
    </ligand>
</feature>
<dbReference type="PANTHER" id="PTHR43289:SF6">
    <property type="entry name" value="SERINE_THREONINE-PROTEIN KINASE NEKL-3"/>
    <property type="match status" value="1"/>
</dbReference>
<evidence type="ECO:0000256" key="8">
    <source>
        <dbReference type="SAM" id="MobiDB-lite"/>
    </source>
</evidence>
<protein>
    <recommendedName>
        <fullName evidence="1">non-specific serine/threonine protein kinase</fullName>
        <ecNumber evidence="1">2.7.11.1</ecNumber>
    </recommendedName>
</protein>
<dbReference type="InterPro" id="IPR008271">
    <property type="entry name" value="Ser/Thr_kinase_AS"/>
</dbReference>
<keyword evidence="5 12" id="KW-0418">Kinase</keyword>
<dbReference type="EMBL" id="JACHMV010000001">
    <property type="protein sequence ID" value="MBB4777823.1"/>
    <property type="molecule type" value="Genomic_DNA"/>
</dbReference>
<reference evidence="12 13" key="3">
    <citation type="submission" date="2020-08" db="EMBL/GenBank/DDBJ databases">
        <title>Sequencing the genomes of 1000 actinobacteria strains.</title>
        <authorList>
            <person name="Klenk H.-P."/>
        </authorList>
    </citation>
    <scope>NUCLEOTIDE SEQUENCE [LARGE SCALE GENOMIC DNA]</scope>
    <source>
        <strain evidence="12 13">DSM 44772</strain>
    </source>
</reference>
<dbReference type="SMART" id="SM00220">
    <property type="entry name" value="S_TKc"/>
    <property type="match status" value="1"/>
</dbReference>
<feature type="domain" description="Protein kinase" evidence="10">
    <location>
        <begin position="10"/>
        <end position="264"/>
    </location>
</feature>
<dbReference type="GO" id="GO:0004674">
    <property type="term" value="F:protein serine/threonine kinase activity"/>
    <property type="evidence" value="ECO:0007669"/>
    <property type="project" value="UniProtKB-KW"/>
</dbReference>
<feature type="region of interest" description="Disordered" evidence="8">
    <location>
        <begin position="268"/>
        <end position="289"/>
    </location>
</feature>
<keyword evidence="9" id="KW-1133">Transmembrane helix</keyword>
<dbReference type="RefSeq" id="WP_184888542.1">
    <property type="nucleotide sequence ID" value="NZ_BAAAHD010000010.1"/>
</dbReference>
<evidence type="ECO:0000256" key="3">
    <source>
        <dbReference type="ARBA" id="ARBA00022679"/>
    </source>
</evidence>
<organism evidence="12 13">
    <name type="scientific">Actinomadura livida</name>
    <dbReference type="NCBI Taxonomy" id="79909"/>
    <lineage>
        <taxon>Bacteria</taxon>
        <taxon>Bacillati</taxon>
        <taxon>Actinomycetota</taxon>
        <taxon>Actinomycetes</taxon>
        <taxon>Streptosporangiales</taxon>
        <taxon>Thermomonosporaceae</taxon>
        <taxon>Actinomadura</taxon>
    </lineage>
</organism>
<feature type="transmembrane region" description="Helical" evidence="9">
    <location>
        <begin position="294"/>
        <end position="317"/>
    </location>
</feature>
<dbReference type="InterPro" id="IPR000719">
    <property type="entry name" value="Prot_kinase_dom"/>
</dbReference>
<keyword evidence="3" id="KW-0808">Transferase</keyword>
<keyword evidence="2 12" id="KW-0723">Serine/threonine-protein kinase</keyword>
<reference evidence="11" key="1">
    <citation type="journal article" date="2014" name="Int. J. Syst. Evol. Microbiol.">
        <title>Complete genome of a new Firmicutes species belonging to the dominant human colonic microbiota ('Ruminococcus bicirculans') reveals two chromosomes and a selective capacity to utilize plant glucans.</title>
        <authorList>
            <consortium name="NISC Comparative Sequencing Program"/>
            <person name="Wegmann U."/>
            <person name="Louis P."/>
            <person name="Goesmann A."/>
            <person name="Henrissat B."/>
            <person name="Duncan S.H."/>
            <person name="Flint H.J."/>
        </authorList>
    </citation>
    <scope>NUCLEOTIDE SEQUENCE</scope>
    <source>
        <strain evidence="11">JCM 10667</strain>
    </source>
</reference>
<dbReference type="PANTHER" id="PTHR43289">
    <property type="entry name" value="MITOGEN-ACTIVATED PROTEIN KINASE KINASE KINASE 20-RELATED"/>
    <property type="match status" value="1"/>
</dbReference>
<dbReference type="CDD" id="cd14014">
    <property type="entry name" value="STKc_PknB_like"/>
    <property type="match status" value="1"/>
</dbReference>
<sequence length="515" mass="54591">MSERVLAGRYRLRERLGSGGMGTVWSAADETLRRTVAVKEIVFPDVLTAEERRVATARAQREARAAALVDHPGVITVHDVVIEDERPWIVMELVSGASLGEVLRRDGPRTPQVAAQIALQVLDALDAAHQKGVVHRDVKPSNVLLAEDGRVVLTDFGIASIEADPGLTRTGTFVGSPGYIAPERLREQPGGPESDLWSLGATLYAAVEGRPPFERESSMATLGAVLTEEPAPPRRAGSLSPLLWYLLQKEPHARPKPEDVRRVLRNVSAGMPSGLPGAAPMPPPAPPKKDPRRIWIPVAAGVALVTTGALFIVALAVNASNGGDEPRPTQGAAGSAAPQAASSSPQATPSATPSPPALDLCGLLTRQQVSRLLRQGKPLVEDEDDSCGWAAAKRGVVITDLGRAAGGPPSRSPAEAHNKFVSTKNASRGGVHYWGWPEIDVNHVKARESGATNLNGVGDEAFTYTSTGLSKPMDISGVVLRVKNSVLRVEHMYERGTASPGEVRETARQIARAAA</sequence>
<evidence type="ECO:0000313" key="14">
    <source>
        <dbReference type="Proteomes" id="UP001501427"/>
    </source>
</evidence>
<name>A0A7W7IIR6_9ACTN</name>
<dbReference type="EMBL" id="BAAAHD010000010">
    <property type="protein sequence ID" value="GAA0552025.1"/>
    <property type="molecule type" value="Genomic_DNA"/>
</dbReference>
<gene>
    <name evidence="12" type="ORF">F4557_006241</name>
    <name evidence="11" type="ORF">GCM10009546_12610</name>
</gene>
<comment type="caution">
    <text evidence="12">The sequence shown here is derived from an EMBL/GenBank/DDBJ whole genome shotgun (WGS) entry which is preliminary data.</text>
</comment>
<accession>A0A7W7IIR6</accession>
<dbReference type="AlphaFoldDB" id="A0A7W7IIR6"/>
<evidence type="ECO:0000256" key="7">
    <source>
        <dbReference type="PROSITE-ProRule" id="PRU10141"/>
    </source>
</evidence>
<keyword evidence="14" id="KW-1185">Reference proteome</keyword>
<proteinExistence type="predicted"/>
<evidence type="ECO:0000259" key="10">
    <source>
        <dbReference type="PROSITE" id="PS50011"/>
    </source>
</evidence>
<feature type="region of interest" description="Disordered" evidence="8">
    <location>
        <begin position="322"/>
        <end position="358"/>
    </location>
</feature>
<dbReference type="GO" id="GO:0005524">
    <property type="term" value="F:ATP binding"/>
    <property type="evidence" value="ECO:0007669"/>
    <property type="project" value="UniProtKB-UniRule"/>
</dbReference>
<evidence type="ECO:0000313" key="12">
    <source>
        <dbReference type="EMBL" id="MBB4777823.1"/>
    </source>
</evidence>
<evidence type="ECO:0000313" key="11">
    <source>
        <dbReference type="EMBL" id="GAA0552025.1"/>
    </source>
</evidence>
<dbReference type="Proteomes" id="UP001501427">
    <property type="component" value="Unassembled WGS sequence"/>
</dbReference>
<dbReference type="PROSITE" id="PS00108">
    <property type="entry name" value="PROTEIN_KINASE_ST"/>
    <property type="match status" value="1"/>
</dbReference>
<evidence type="ECO:0000313" key="13">
    <source>
        <dbReference type="Proteomes" id="UP000549343"/>
    </source>
</evidence>
<keyword evidence="9" id="KW-0472">Membrane</keyword>
<dbReference type="Gene3D" id="1.10.510.10">
    <property type="entry name" value="Transferase(Phosphotransferase) domain 1"/>
    <property type="match status" value="1"/>
</dbReference>
<dbReference type="Pfam" id="PF00069">
    <property type="entry name" value="Pkinase"/>
    <property type="match status" value="1"/>
</dbReference>
<feature type="compositionally biased region" description="Low complexity" evidence="8">
    <location>
        <begin position="268"/>
        <end position="278"/>
    </location>
</feature>
<dbReference type="Proteomes" id="UP000549343">
    <property type="component" value="Unassembled WGS sequence"/>
</dbReference>
<dbReference type="PROSITE" id="PS00107">
    <property type="entry name" value="PROTEIN_KINASE_ATP"/>
    <property type="match status" value="1"/>
</dbReference>
<evidence type="ECO:0000256" key="4">
    <source>
        <dbReference type="ARBA" id="ARBA00022741"/>
    </source>
</evidence>
<feature type="compositionally biased region" description="Low complexity" evidence="8">
    <location>
        <begin position="328"/>
        <end position="351"/>
    </location>
</feature>
<evidence type="ECO:0000256" key="5">
    <source>
        <dbReference type="ARBA" id="ARBA00022777"/>
    </source>
</evidence>
<evidence type="ECO:0000256" key="6">
    <source>
        <dbReference type="ARBA" id="ARBA00022840"/>
    </source>
</evidence>
<dbReference type="InterPro" id="IPR011009">
    <property type="entry name" value="Kinase-like_dom_sf"/>
</dbReference>
<dbReference type="SUPFAM" id="SSF56112">
    <property type="entry name" value="Protein kinase-like (PK-like)"/>
    <property type="match status" value="1"/>
</dbReference>
<evidence type="ECO:0000256" key="1">
    <source>
        <dbReference type="ARBA" id="ARBA00012513"/>
    </source>
</evidence>
<dbReference type="InterPro" id="IPR017441">
    <property type="entry name" value="Protein_kinase_ATP_BS"/>
</dbReference>
<dbReference type="PROSITE" id="PS50011">
    <property type="entry name" value="PROTEIN_KINASE_DOM"/>
    <property type="match status" value="1"/>
</dbReference>
<evidence type="ECO:0000256" key="2">
    <source>
        <dbReference type="ARBA" id="ARBA00022527"/>
    </source>
</evidence>
<reference evidence="11" key="4">
    <citation type="submission" date="2023-12" db="EMBL/GenBank/DDBJ databases">
        <authorList>
            <person name="Sun Q."/>
            <person name="Inoue M."/>
        </authorList>
    </citation>
    <scope>NUCLEOTIDE SEQUENCE</scope>
    <source>
        <strain evidence="11">JCM 10667</strain>
    </source>
</reference>
<keyword evidence="4 7" id="KW-0547">Nucleotide-binding</keyword>
<reference evidence="14" key="2">
    <citation type="journal article" date="2019" name="Int. J. Syst. Evol. Microbiol.">
        <title>The Global Catalogue of Microorganisms (GCM) 10K type strain sequencing project: providing services to taxonomists for standard genome sequencing and annotation.</title>
        <authorList>
            <consortium name="The Broad Institute Genomics Platform"/>
            <consortium name="The Broad Institute Genome Sequencing Center for Infectious Disease"/>
            <person name="Wu L."/>
            <person name="Ma J."/>
        </authorList>
    </citation>
    <scope>NUCLEOTIDE SEQUENCE [LARGE SCALE GENOMIC DNA]</scope>
    <source>
        <strain evidence="14">JCM 10667</strain>
    </source>
</reference>
<keyword evidence="6 7" id="KW-0067">ATP-binding</keyword>
<dbReference type="Gene3D" id="3.30.200.20">
    <property type="entry name" value="Phosphorylase Kinase, domain 1"/>
    <property type="match status" value="1"/>
</dbReference>
<dbReference type="EC" id="2.7.11.1" evidence="1"/>